<keyword evidence="8" id="KW-1015">Disulfide bond</keyword>
<dbReference type="Proteomes" id="UP000054632">
    <property type="component" value="Unassembled WGS sequence"/>
</dbReference>
<evidence type="ECO:0000256" key="1">
    <source>
        <dbReference type="ARBA" id="ARBA00004167"/>
    </source>
</evidence>
<dbReference type="InterPro" id="IPR057563">
    <property type="entry name" value="Sema5A/B-like_TSP-1"/>
</dbReference>
<keyword evidence="2 12" id="KW-0812">Transmembrane</keyword>
<evidence type="ECO:0000259" key="14">
    <source>
        <dbReference type="PROSITE" id="PS51004"/>
    </source>
</evidence>
<dbReference type="GO" id="GO:0007411">
    <property type="term" value="P:axon guidance"/>
    <property type="evidence" value="ECO:0007669"/>
    <property type="project" value="TreeGrafter"/>
</dbReference>
<feature type="signal peptide" evidence="13">
    <location>
        <begin position="1"/>
        <end position="27"/>
    </location>
</feature>
<keyword evidence="7 12" id="KW-0472">Membrane</keyword>
<dbReference type="GO" id="GO:0030335">
    <property type="term" value="P:positive regulation of cell migration"/>
    <property type="evidence" value="ECO:0007669"/>
    <property type="project" value="TreeGrafter"/>
</dbReference>
<sequence length="1149" mass="129070">MIRHGTLLLLLLLFLLLLSCAMLQVTGEPANNKRYINIVPYEDGLKSIASFETDDISHYGPLFIDPSRGFLIVGARRRLTNGMLFALPGVRLFNGSGRSVSSESTVRFTIMIMIDYDYDYYYYYDQWLLFSNPIWPAGRACRFDKLIISSNFADIDAILKITLDSLVILQRVDVPVSSDQIDRCYGGGKDKVKDCRNFIRMIAQESNNSLLICSTGAFRPTCSIRNMENFNLIGKIEDGIGYAPYDPKYSLAYVITESKQVIVGVSLNFVGDDEAIVRIRPANEQLRTMKNDKFSLNKPYFVAAFEIDSFVYFFFHEIAIEHFSHRQIRYSRVARLCKNDTGAGKGIYSQAWTSFLKSRLICQEMGKVIYDIVQDVQFLPNEKIFYAIFTSSEVQLPGSAVCVYSLESVESVFRGPFLSRHVQQPYLWREVPNPHPNYNCKQRVTDFLEMPKLMYNVILPISSTLLEQSSNENYTHLSVDTVRVKNDLLVTVLFVLEVGGILKKFIHMNDQLCLIEVVELTPPGKPLLVNEMKLVSSKGMLYLSMEERLMRVPVQRCSNYKSRERCMDAKDPYCAWNMLTSSCKKLKHEDIDQPYLHQSAAGCPSKNISIDGKFGPWSEWMPCERTGDRYAKDEGCMCRSRKCDSPAAQFGGKPCKEAPVQVANCTTHGNWTEWSPWSSCSATCGRSSIRVRNRHCTNPAPAFNGRTCLGPHEQQEQCAVVEHCPPVPIHGQWSAWSPWRPCSKPCGTGTQKRTRTCDNPSPQNGGDNCIGADQQLQTCNESPCREVRKWSEWTPWLQVDAGPAGQVVVKRYRLSCSARVENSSLIAMSPLNSQRKVCLKSMENCLDGIGLALGWSPWSEWSACSETSAIQQRERSCVGRKCAGPSSEKRPCTNGAKGCLPLPAWSCWSDYTTCSCTGETSSVRRRWRSCLGGNSAEDCAGQAFETASCEGEPCPTDVDKMFSSSWSAWSRCNDIGLRARVKLCPKGAYCDDEPDMELHRCEDGESLDNLNALQLREDAGHCTENLVIVVAVVGGLIACILLVLMFVCCARFYPSLLCYTSLLSKQQQQQQHRPVAASHHPPTPKPVKSNIYTPPPSIRSHGKAAPATHITLNPLDRLSIKDLDGLTEQETQLTLKRTMRTSLNTKDYL</sequence>
<dbReference type="GO" id="GO:0005886">
    <property type="term" value="C:plasma membrane"/>
    <property type="evidence" value="ECO:0007669"/>
    <property type="project" value="TreeGrafter"/>
</dbReference>
<dbReference type="InterPro" id="IPR036383">
    <property type="entry name" value="TSP1_rpt_sf"/>
</dbReference>
<dbReference type="InterPro" id="IPR001627">
    <property type="entry name" value="Semap_dom"/>
</dbReference>
<evidence type="ECO:0000256" key="13">
    <source>
        <dbReference type="SAM" id="SignalP"/>
    </source>
</evidence>
<evidence type="ECO:0000256" key="8">
    <source>
        <dbReference type="ARBA" id="ARBA00023157"/>
    </source>
</evidence>
<feature type="domain" description="Sema" evidence="14">
    <location>
        <begin position="33"/>
        <end position="554"/>
    </location>
</feature>
<dbReference type="PROSITE" id="PS51004">
    <property type="entry name" value="SEMA"/>
    <property type="match status" value="1"/>
</dbReference>
<dbReference type="Proteomes" id="UP000054826">
    <property type="component" value="Unassembled WGS sequence"/>
</dbReference>
<evidence type="ECO:0000313" key="17">
    <source>
        <dbReference type="Proteomes" id="UP000054632"/>
    </source>
</evidence>
<dbReference type="EMBL" id="JYDR01000004">
    <property type="protein sequence ID" value="KRY78415.1"/>
    <property type="molecule type" value="Genomic_DNA"/>
</dbReference>
<dbReference type="GO" id="GO:0071526">
    <property type="term" value="P:semaphorin-plexin signaling pathway"/>
    <property type="evidence" value="ECO:0007669"/>
    <property type="project" value="TreeGrafter"/>
</dbReference>
<dbReference type="InterPro" id="IPR016201">
    <property type="entry name" value="PSI"/>
</dbReference>
<evidence type="ECO:0000256" key="11">
    <source>
        <dbReference type="SAM" id="MobiDB-lite"/>
    </source>
</evidence>
<proteinExistence type="predicted"/>
<dbReference type="SUPFAM" id="SSF82895">
    <property type="entry name" value="TSP-1 type 1 repeat"/>
    <property type="match status" value="4"/>
</dbReference>
<accession>A0A0V1EXK6</accession>
<evidence type="ECO:0000256" key="5">
    <source>
        <dbReference type="ARBA" id="ARBA00022902"/>
    </source>
</evidence>
<dbReference type="InterPro" id="IPR036352">
    <property type="entry name" value="Semap_dom_sf"/>
</dbReference>
<keyword evidence="13" id="KW-0732">Signal</keyword>
<dbReference type="SUPFAM" id="SSF103575">
    <property type="entry name" value="Plexin repeat"/>
    <property type="match status" value="1"/>
</dbReference>
<dbReference type="Pfam" id="PF00090">
    <property type="entry name" value="TSP_1"/>
    <property type="match status" value="4"/>
</dbReference>
<organism evidence="15 17">
    <name type="scientific">Trichinella pseudospiralis</name>
    <name type="common">Parasitic roundworm</name>
    <dbReference type="NCBI Taxonomy" id="6337"/>
    <lineage>
        <taxon>Eukaryota</taxon>
        <taxon>Metazoa</taxon>
        <taxon>Ecdysozoa</taxon>
        <taxon>Nematoda</taxon>
        <taxon>Enoplea</taxon>
        <taxon>Dorylaimia</taxon>
        <taxon>Trichinellida</taxon>
        <taxon>Trichinellidae</taxon>
        <taxon>Trichinella</taxon>
    </lineage>
</organism>
<feature type="region of interest" description="Disordered" evidence="11">
    <location>
        <begin position="1070"/>
        <end position="1105"/>
    </location>
</feature>
<dbReference type="PRINTS" id="PR01705">
    <property type="entry name" value="TSP1REPEAT"/>
</dbReference>
<dbReference type="SMART" id="SM00209">
    <property type="entry name" value="TSP1"/>
    <property type="match status" value="6"/>
</dbReference>
<evidence type="ECO:0000313" key="15">
    <source>
        <dbReference type="EMBL" id="KRY78415.1"/>
    </source>
</evidence>
<dbReference type="Gene3D" id="2.20.100.10">
    <property type="entry name" value="Thrombospondin type-1 (TSP1) repeat"/>
    <property type="match status" value="4"/>
</dbReference>
<feature type="transmembrane region" description="Helical" evidence="12">
    <location>
        <begin position="1026"/>
        <end position="1053"/>
    </location>
</feature>
<keyword evidence="5" id="KW-0524">Neurogenesis</keyword>
<dbReference type="PROSITE" id="PS50092">
    <property type="entry name" value="TSP1"/>
    <property type="match status" value="5"/>
</dbReference>
<keyword evidence="4" id="KW-0221">Differentiation</keyword>
<dbReference type="GO" id="GO:0045499">
    <property type="term" value="F:chemorepellent activity"/>
    <property type="evidence" value="ECO:0007669"/>
    <property type="project" value="TreeGrafter"/>
</dbReference>
<dbReference type="PROSITE" id="PS51257">
    <property type="entry name" value="PROKAR_LIPOPROTEIN"/>
    <property type="match status" value="1"/>
</dbReference>
<comment type="caution">
    <text evidence="10">Lacks conserved residue(s) required for the propagation of feature annotation.</text>
</comment>
<evidence type="ECO:0000313" key="18">
    <source>
        <dbReference type="Proteomes" id="UP000054826"/>
    </source>
</evidence>
<comment type="caution">
    <text evidence="15">The sequence shown here is derived from an EMBL/GenBank/DDBJ whole genome shotgun (WGS) entry which is preliminary data.</text>
</comment>
<feature type="chain" id="PRO_5010442869" evidence="13">
    <location>
        <begin position="28"/>
        <end position="1149"/>
    </location>
</feature>
<protein>
    <submittedName>
        <fullName evidence="15">Semaphorin-5A</fullName>
    </submittedName>
</protein>
<evidence type="ECO:0000256" key="3">
    <source>
        <dbReference type="ARBA" id="ARBA00022737"/>
    </source>
</evidence>
<dbReference type="InterPro" id="IPR000884">
    <property type="entry name" value="TSP1_rpt"/>
</dbReference>
<dbReference type="PANTHER" id="PTHR11036:SF79">
    <property type="entry name" value="SEMAPHORIN 5C, ISOFORM A"/>
    <property type="match status" value="1"/>
</dbReference>
<dbReference type="InterPro" id="IPR015943">
    <property type="entry name" value="WD40/YVTN_repeat-like_dom_sf"/>
</dbReference>
<dbReference type="FunFam" id="2.20.100.10:FF:000001">
    <property type="entry name" value="semaphorin-5A isoform X1"/>
    <property type="match status" value="1"/>
</dbReference>
<evidence type="ECO:0000256" key="7">
    <source>
        <dbReference type="ARBA" id="ARBA00023136"/>
    </source>
</evidence>
<evidence type="ECO:0000256" key="2">
    <source>
        <dbReference type="ARBA" id="ARBA00022692"/>
    </source>
</evidence>
<evidence type="ECO:0000256" key="4">
    <source>
        <dbReference type="ARBA" id="ARBA00022782"/>
    </source>
</evidence>
<evidence type="ECO:0000256" key="9">
    <source>
        <dbReference type="ARBA" id="ARBA00023180"/>
    </source>
</evidence>
<dbReference type="AlphaFoldDB" id="A0A0V1EXK6"/>
<dbReference type="Pfam" id="PF23260">
    <property type="entry name" value="TSP1_2"/>
    <property type="match status" value="1"/>
</dbReference>
<keyword evidence="9" id="KW-0325">Glycoprotein</keyword>
<dbReference type="GO" id="GO:0030215">
    <property type="term" value="F:semaphorin receptor binding"/>
    <property type="evidence" value="ECO:0007669"/>
    <property type="project" value="InterPro"/>
</dbReference>
<dbReference type="FunFam" id="2.20.100.10:FF:000021">
    <property type="entry name" value="semaphorin-5B isoform X1"/>
    <property type="match status" value="1"/>
</dbReference>
<dbReference type="Gene3D" id="2.130.10.10">
    <property type="entry name" value="YVTN repeat-like/Quinoprotein amine dehydrogenase"/>
    <property type="match status" value="1"/>
</dbReference>
<dbReference type="EMBL" id="JYDV01000004">
    <property type="protein sequence ID" value="KRZ44857.1"/>
    <property type="molecule type" value="Genomic_DNA"/>
</dbReference>
<evidence type="ECO:0000256" key="12">
    <source>
        <dbReference type="SAM" id="Phobius"/>
    </source>
</evidence>
<dbReference type="InterPro" id="IPR027231">
    <property type="entry name" value="Semaphorin"/>
</dbReference>
<keyword evidence="6 12" id="KW-1133">Transmembrane helix</keyword>
<keyword evidence="3" id="KW-0677">Repeat</keyword>
<dbReference type="Gene3D" id="3.30.1680.10">
    <property type="entry name" value="ligand-binding face of the semaphorins, domain 2"/>
    <property type="match status" value="1"/>
</dbReference>
<dbReference type="SUPFAM" id="SSF101912">
    <property type="entry name" value="Sema domain"/>
    <property type="match status" value="1"/>
</dbReference>
<evidence type="ECO:0000256" key="10">
    <source>
        <dbReference type="PROSITE-ProRule" id="PRU00352"/>
    </source>
</evidence>
<dbReference type="Pfam" id="PF01403">
    <property type="entry name" value="Sema"/>
    <property type="match status" value="1"/>
</dbReference>
<dbReference type="SMART" id="SM00423">
    <property type="entry name" value="PSI"/>
    <property type="match status" value="1"/>
</dbReference>
<dbReference type="SMART" id="SM00630">
    <property type="entry name" value="Sema"/>
    <property type="match status" value="1"/>
</dbReference>
<dbReference type="PANTHER" id="PTHR11036">
    <property type="entry name" value="SEMAPHORIN"/>
    <property type="match status" value="1"/>
</dbReference>
<evidence type="ECO:0000313" key="16">
    <source>
        <dbReference type="EMBL" id="KRZ44857.1"/>
    </source>
</evidence>
<comment type="subcellular location">
    <subcellularLocation>
        <location evidence="1">Membrane</location>
        <topology evidence="1">Single-pass membrane protein</topology>
    </subcellularLocation>
</comment>
<evidence type="ECO:0000256" key="6">
    <source>
        <dbReference type="ARBA" id="ARBA00022989"/>
    </source>
</evidence>
<dbReference type="FunFam" id="2.20.100.10:FF:000007">
    <property type="entry name" value="Thrombospondin 1"/>
    <property type="match status" value="1"/>
</dbReference>
<name>A0A0V1EXK6_TRIPS</name>
<reference evidence="17 18" key="1">
    <citation type="submission" date="2015-01" db="EMBL/GenBank/DDBJ databases">
        <title>Evolution of Trichinella species and genotypes.</title>
        <authorList>
            <person name="Korhonen P.K."/>
            <person name="Edoardo P."/>
            <person name="Giuseppe L.R."/>
            <person name="Gasser R.B."/>
        </authorList>
    </citation>
    <scope>NUCLEOTIDE SEQUENCE [LARGE SCALE GENOMIC DNA]</scope>
    <source>
        <strain evidence="15">ISS13</strain>
        <strain evidence="16">ISS176</strain>
    </source>
</reference>
<gene>
    <name evidence="15" type="primary">SEMA5A</name>
    <name evidence="15" type="ORF">T4A_12547</name>
    <name evidence="16" type="ORF">T4C_12525</name>
</gene>